<evidence type="ECO:0000256" key="1">
    <source>
        <dbReference type="ARBA" id="ARBA00006607"/>
    </source>
</evidence>
<protein>
    <submittedName>
        <fullName evidence="3">Uncharacterized protein</fullName>
    </submittedName>
</protein>
<dbReference type="PANTHER" id="PTHR45633">
    <property type="entry name" value="60 KDA HEAT SHOCK PROTEIN, MITOCHONDRIAL"/>
    <property type="match status" value="1"/>
</dbReference>
<dbReference type="InterPro" id="IPR027413">
    <property type="entry name" value="GROEL-like_equatorial_sf"/>
</dbReference>
<dbReference type="SUPFAM" id="SSF48592">
    <property type="entry name" value="GroEL equatorial domain-like"/>
    <property type="match status" value="1"/>
</dbReference>
<evidence type="ECO:0000313" key="3">
    <source>
        <dbReference type="EMBL" id="ACN40050.1"/>
    </source>
</evidence>
<name>C0PQG0_PICSI</name>
<dbReference type="GO" id="GO:0140662">
    <property type="term" value="F:ATP-dependent protein folding chaperone"/>
    <property type="evidence" value="ECO:0007669"/>
    <property type="project" value="InterPro"/>
</dbReference>
<keyword evidence="2" id="KW-0143">Chaperone</keyword>
<dbReference type="AlphaFoldDB" id="C0PQG0"/>
<dbReference type="GO" id="GO:0042026">
    <property type="term" value="P:protein refolding"/>
    <property type="evidence" value="ECO:0007669"/>
    <property type="project" value="InterPro"/>
</dbReference>
<comment type="similarity">
    <text evidence="1">Belongs to the chaperonin (HSP60) family.</text>
</comment>
<organism evidence="3">
    <name type="scientific">Picea sitchensis</name>
    <name type="common">Sitka spruce</name>
    <name type="synonym">Pinus sitchensis</name>
    <dbReference type="NCBI Taxonomy" id="3332"/>
    <lineage>
        <taxon>Eukaryota</taxon>
        <taxon>Viridiplantae</taxon>
        <taxon>Streptophyta</taxon>
        <taxon>Embryophyta</taxon>
        <taxon>Tracheophyta</taxon>
        <taxon>Spermatophyta</taxon>
        <taxon>Pinopsida</taxon>
        <taxon>Pinidae</taxon>
        <taxon>Conifers I</taxon>
        <taxon>Pinales</taxon>
        <taxon>Pinaceae</taxon>
        <taxon>Picea</taxon>
    </lineage>
</organism>
<dbReference type="InterPro" id="IPR001844">
    <property type="entry name" value="Cpn60/GroEL"/>
</dbReference>
<accession>C0PQG0</accession>
<dbReference type="EMBL" id="BT070540">
    <property type="protein sequence ID" value="ACN40050.1"/>
    <property type="molecule type" value="mRNA"/>
</dbReference>
<reference evidence="3" key="1">
    <citation type="submission" date="2009-02" db="EMBL/GenBank/DDBJ databases">
        <title>Full length sequence-verified cDNA sequences from Sitka spruce (Picea sitchensis).</title>
        <authorList>
            <person name="Reid K.E."/>
            <person name="Liao N."/>
            <person name="Ralph S."/>
            <person name="Kolosova N."/>
            <person name="Oddy C."/>
            <person name="Moore R."/>
            <person name="Mayo M."/>
            <person name="Wagner S."/>
            <person name="King J."/>
            <person name="Yanchuk A."/>
            <person name="Holt R."/>
            <person name="Jones S."/>
            <person name="Marra M."/>
            <person name="Ritland C.E."/>
            <person name="Ritland K."/>
            <person name="Bohlmann J."/>
        </authorList>
    </citation>
    <scope>NUCLEOTIDE SEQUENCE</scope>
    <source>
        <tissue evidence="3">Green portion of the leader tissue</tissue>
    </source>
</reference>
<dbReference type="Gene3D" id="1.10.560.10">
    <property type="entry name" value="GroEL-like equatorial domain"/>
    <property type="match status" value="1"/>
</dbReference>
<sequence>MAAGIIDPTKVVRCCLEHAASVAKTFLTSDVVVVDIKEPEPAASPNPMDNSGYGY</sequence>
<evidence type="ECO:0000256" key="2">
    <source>
        <dbReference type="ARBA" id="ARBA00023186"/>
    </source>
</evidence>
<proteinExistence type="evidence at transcript level"/>